<feature type="repeat" description="PPR" evidence="2">
    <location>
        <begin position="405"/>
        <end position="439"/>
    </location>
</feature>
<dbReference type="Pfam" id="PF13041">
    <property type="entry name" value="PPR_2"/>
    <property type="match status" value="3"/>
</dbReference>
<dbReference type="InterPro" id="IPR002885">
    <property type="entry name" value="PPR_rpt"/>
</dbReference>
<keyword evidence="5" id="KW-1185">Reference proteome</keyword>
<dbReference type="NCBIfam" id="TIGR00756">
    <property type="entry name" value="PPR"/>
    <property type="match status" value="7"/>
</dbReference>
<keyword evidence="1" id="KW-0677">Repeat</keyword>
<sequence length="507" mass="57372">MSVRWPRVLTPTLLSQILKKQKSPVTALRLFDQAKERFPSYNGHNGYVYAAMITILGKSNHHIPEMKYVIETMKEDSCECKDTVFASAIKTFSNAGRLDDAVSLFKSLHEFNCVNWTLSFDTLMHEMVREEKLEAACGLFREYCYGWEVSSRINALNLLMKVLCEANRSDLASHVFQEMNYQGCYPDRESYRVLMRGFCQEGKLHDATHLLYSMFWRISQKGSGEDVVVYRMLLDALCDAGEVEEAVEILGKVLRKGLKAPKRCYHRIEAGHWEGTSESRERVKRLLTEALIRGAIPSLESYTAMATDLFEEGKVVEGGEVLLAMRRRGFEPTPFIYSAKVKALCKAGKVEEAVSVINKEMMEGRCLPTVAVYNVLIRGLCDEGKSMEAAGYLKEMTKHVSCVANEETYQTLVDGLCGDGKFVEASQVMEEMLIKNFFPGVETYSVLIKGLCGMERRYEAVMWLEEMVSQDMVPESSVWKALAVSVCFGAVDVVETIEQMLNHTPPY</sequence>
<dbReference type="InterPro" id="IPR011990">
    <property type="entry name" value="TPR-like_helical_dom_sf"/>
</dbReference>
<evidence type="ECO:0000313" key="5">
    <source>
        <dbReference type="Proteomes" id="UP000028999"/>
    </source>
</evidence>
<feature type="repeat" description="PPR" evidence="2">
    <location>
        <begin position="440"/>
        <end position="474"/>
    </location>
</feature>
<evidence type="ECO:0000256" key="1">
    <source>
        <dbReference type="ARBA" id="ARBA00022737"/>
    </source>
</evidence>
<dbReference type="Proteomes" id="UP001295469">
    <property type="component" value="Chromosome C05"/>
</dbReference>
<accession>A0A078FAR5</accession>
<dbReference type="PaxDb" id="3708-A0A078FAR5"/>
<feature type="repeat" description="PPR" evidence="2">
    <location>
        <begin position="298"/>
        <end position="332"/>
    </location>
</feature>
<dbReference type="SMR" id="A0A078FAR5"/>
<dbReference type="Gene3D" id="1.25.40.10">
    <property type="entry name" value="Tetratricopeptide repeat domain"/>
    <property type="match status" value="5"/>
</dbReference>
<evidence type="ECO:0000313" key="4">
    <source>
        <dbReference type="EMBL" id="CDY10129.1"/>
    </source>
</evidence>
<reference evidence="3" key="3">
    <citation type="submission" date="2021-01" db="EMBL/GenBank/DDBJ databases">
        <authorList>
            <consortium name="Genoscope - CEA"/>
            <person name="William W."/>
        </authorList>
    </citation>
    <scope>NUCLEOTIDE SEQUENCE</scope>
</reference>
<evidence type="ECO:0000256" key="2">
    <source>
        <dbReference type="PROSITE-ProRule" id="PRU00708"/>
    </source>
</evidence>
<dbReference type="OrthoDB" id="767661at2759"/>
<dbReference type="Proteomes" id="UP000028999">
    <property type="component" value="Unassembled WGS sequence"/>
</dbReference>
<proteinExistence type="predicted"/>
<reference evidence="4" key="2">
    <citation type="submission" date="2014-06" db="EMBL/GenBank/DDBJ databases">
        <authorList>
            <person name="Genoscope - CEA"/>
        </authorList>
    </citation>
    <scope>NUCLEOTIDE SEQUENCE</scope>
</reference>
<dbReference type="PANTHER" id="PTHR45613:SF9">
    <property type="entry name" value="MITOCHONDRIAL GROUP I INTRON SPLICING FACTOR CCM1"/>
    <property type="match status" value="1"/>
</dbReference>
<evidence type="ECO:0000313" key="3">
    <source>
        <dbReference type="EMBL" id="CAF1923880.1"/>
    </source>
</evidence>
<feature type="repeat" description="PPR" evidence="2">
    <location>
        <begin position="152"/>
        <end position="186"/>
    </location>
</feature>
<gene>
    <name evidence="4" type="primary">BnaC05g03720D</name>
    <name evidence="3" type="ORF">DARMORV10_C05P03960.1</name>
    <name evidence="4" type="ORF">GSBRNA2T00031938001</name>
</gene>
<dbReference type="Pfam" id="PF01535">
    <property type="entry name" value="PPR"/>
    <property type="match status" value="1"/>
</dbReference>
<dbReference type="EMBL" id="HG994369">
    <property type="protein sequence ID" value="CAF1923880.1"/>
    <property type="molecule type" value="Genomic_DNA"/>
</dbReference>
<protein>
    <submittedName>
        <fullName evidence="3">(rape) hypothetical protein</fullName>
    </submittedName>
    <submittedName>
        <fullName evidence="4">BnaC05g03720D protein</fullName>
    </submittedName>
</protein>
<feature type="repeat" description="PPR" evidence="2">
    <location>
        <begin position="333"/>
        <end position="368"/>
    </location>
</feature>
<feature type="repeat" description="PPR" evidence="2">
    <location>
        <begin position="369"/>
        <end position="399"/>
    </location>
</feature>
<dbReference type="PANTHER" id="PTHR45613">
    <property type="entry name" value="PENTATRICOPEPTIDE REPEAT-CONTAINING PROTEIN"/>
    <property type="match status" value="1"/>
</dbReference>
<reference evidence="4 5" key="1">
    <citation type="journal article" date="2014" name="Science">
        <title>Plant genetics. Early allopolyploid evolution in the post-Neolithic Brassica napus oilseed genome.</title>
        <authorList>
            <person name="Chalhoub B."/>
            <person name="Denoeud F."/>
            <person name="Liu S."/>
            <person name="Parkin I.A."/>
            <person name="Tang H."/>
            <person name="Wang X."/>
            <person name="Chiquet J."/>
            <person name="Belcram H."/>
            <person name="Tong C."/>
            <person name="Samans B."/>
            <person name="Correa M."/>
            <person name="Da Silva C."/>
            <person name="Just J."/>
            <person name="Falentin C."/>
            <person name="Koh C.S."/>
            <person name="Le Clainche I."/>
            <person name="Bernard M."/>
            <person name="Bento P."/>
            <person name="Noel B."/>
            <person name="Labadie K."/>
            <person name="Alberti A."/>
            <person name="Charles M."/>
            <person name="Arnaud D."/>
            <person name="Guo H."/>
            <person name="Daviaud C."/>
            <person name="Alamery S."/>
            <person name="Jabbari K."/>
            <person name="Zhao M."/>
            <person name="Edger P.P."/>
            <person name="Chelaifa H."/>
            <person name="Tack D."/>
            <person name="Lassalle G."/>
            <person name="Mestiri I."/>
            <person name="Schnel N."/>
            <person name="Le Paslier M.C."/>
            <person name="Fan G."/>
            <person name="Renault V."/>
            <person name="Bayer P.E."/>
            <person name="Golicz A.A."/>
            <person name="Manoli S."/>
            <person name="Lee T.H."/>
            <person name="Thi V.H."/>
            <person name="Chalabi S."/>
            <person name="Hu Q."/>
            <person name="Fan C."/>
            <person name="Tollenaere R."/>
            <person name="Lu Y."/>
            <person name="Battail C."/>
            <person name="Shen J."/>
            <person name="Sidebottom C.H."/>
            <person name="Wang X."/>
            <person name="Canaguier A."/>
            <person name="Chauveau A."/>
            <person name="Berard A."/>
            <person name="Deniot G."/>
            <person name="Guan M."/>
            <person name="Liu Z."/>
            <person name="Sun F."/>
            <person name="Lim Y.P."/>
            <person name="Lyons E."/>
            <person name="Town C.D."/>
            <person name="Bancroft I."/>
            <person name="Wang X."/>
            <person name="Meng J."/>
            <person name="Ma J."/>
            <person name="Pires J.C."/>
            <person name="King G.J."/>
            <person name="Brunel D."/>
            <person name="Delourme R."/>
            <person name="Renard M."/>
            <person name="Aury J.M."/>
            <person name="Adams K.L."/>
            <person name="Batley J."/>
            <person name="Snowdon R.J."/>
            <person name="Tost J."/>
            <person name="Edwards D."/>
            <person name="Zhou Y."/>
            <person name="Hua W."/>
            <person name="Sharpe A.G."/>
            <person name="Paterson A.H."/>
            <person name="Guan C."/>
            <person name="Wincker P."/>
        </authorList>
    </citation>
    <scope>NUCLEOTIDE SEQUENCE [LARGE SCALE GENOMIC DNA]</scope>
    <source>
        <strain evidence="5">cv. Darmor-bzh</strain>
    </source>
</reference>
<dbReference type="KEGG" id="bna:106396999"/>
<dbReference type="EMBL" id="LK032001">
    <property type="protein sequence ID" value="CDY10129.1"/>
    <property type="molecule type" value="Genomic_DNA"/>
</dbReference>
<dbReference type="Pfam" id="PF12854">
    <property type="entry name" value="PPR_1"/>
    <property type="match status" value="1"/>
</dbReference>
<dbReference type="AlphaFoldDB" id="A0A078FAR5"/>
<feature type="repeat" description="PPR" evidence="2">
    <location>
        <begin position="226"/>
        <end position="260"/>
    </location>
</feature>
<dbReference type="OMA" id="MMEGRCL"/>
<dbReference type="PROSITE" id="PS51375">
    <property type="entry name" value="PPR"/>
    <property type="match status" value="7"/>
</dbReference>
<name>A0A078FAR5_BRANA</name>
<dbReference type="Gramene" id="CDY10129">
    <property type="protein sequence ID" value="CDY10129"/>
    <property type="gene ID" value="GSBRNA2T00031938001"/>
</dbReference>
<organism evidence="4 5">
    <name type="scientific">Brassica napus</name>
    <name type="common">Rape</name>
    <dbReference type="NCBI Taxonomy" id="3708"/>
    <lineage>
        <taxon>Eukaryota</taxon>
        <taxon>Viridiplantae</taxon>
        <taxon>Streptophyta</taxon>
        <taxon>Embryophyta</taxon>
        <taxon>Tracheophyta</taxon>
        <taxon>Spermatophyta</taxon>
        <taxon>Magnoliopsida</taxon>
        <taxon>eudicotyledons</taxon>
        <taxon>Gunneridae</taxon>
        <taxon>Pentapetalae</taxon>
        <taxon>rosids</taxon>
        <taxon>malvids</taxon>
        <taxon>Brassicales</taxon>
        <taxon>Brassicaceae</taxon>
        <taxon>Brassiceae</taxon>
        <taxon>Brassica</taxon>
    </lineage>
</organism>
<dbReference type="STRING" id="3708.A0A078FAR5"/>